<sequence length="149" mass="16940">MVVPFVYLIHSVDSLKVLSKINKESEKIGKKTNCLIQINISNEESKYGFSINEIKEIIINNDLNNFNSIVIKGLMGMASFSDDKLLIKNEFKNLKNLYELIKNNFKSNNNNNIDFDTLSMGMSNDYAIALNEGSNMVRIGSLLFGKRNY</sequence>
<evidence type="ECO:0000313" key="3">
    <source>
        <dbReference type="EMBL" id="SUZ93618.1"/>
    </source>
</evidence>
<organism evidence="3">
    <name type="scientific">marine metagenome</name>
    <dbReference type="NCBI Taxonomy" id="408172"/>
    <lineage>
        <taxon>unclassified sequences</taxon>
        <taxon>metagenomes</taxon>
        <taxon>ecological metagenomes</taxon>
    </lineage>
</organism>
<dbReference type="NCBIfam" id="TIGR00044">
    <property type="entry name" value="YggS family pyridoxal phosphate-dependent enzyme"/>
    <property type="match status" value="1"/>
</dbReference>
<dbReference type="PANTHER" id="PTHR10146:SF14">
    <property type="entry name" value="PYRIDOXAL PHOSPHATE HOMEOSTASIS PROTEIN"/>
    <property type="match status" value="1"/>
</dbReference>
<dbReference type="Pfam" id="PF01168">
    <property type="entry name" value="Ala_racemase_N"/>
    <property type="match status" value="1"/>
</dbReference>
<dbReference type="InterPro" id="IPR029066">
    <property type="entry name" value="PLP-binding_barrel"/>
</dbReference>
<dbReference type="InterPro" id="IPR001608">
    <property type="entry name" value="Ala_racemase_N"/>
</dbReference>
<dbReference type="AlphaFoldDB" id="A0A381RRK0"/>
<accession>A0A381RRK0</accession>
<proteinExistence type="predicted"/>
<evidence type="ECO:0000256" key="1">
    <source>
        <dbReference type="ARBA" id="ARBA00022898"/>
    </source>
</evidence>
<dbReference type="GO" id="GO:0030170">
    <property type="term" value="F:pyridoxal phosphate binding"/>
    <property type="evidence" value="ECO:0007669"/>
    <property type="project" value="InterPro"/>
</dbReference>
<dbReference type="Gene3D" id="3.20.20.10">
    <property type="entry name" value="Alanine racemase"/>
    <property type="match status" value="1"/>
</dbReference>
<name>A0A381RRK0_9ZZZZ</name>
<evidence type="ECO:0000259" key="2">
    <source>
        <dbReference type="Pfam" id="PF01168"/>
    </source>
</evidence>
<dbReference type="SUPFAM" id="SSF51419">
    <property type="entry name" value="PLP-binding barrel"/>
    <property type="match status" value="1"/>
</dbReference>
<protein>
    <recommendedName>
        <fullName evidence="2">Alanine racemase N-terminal domain-containing protein</fullName>
    </recommendedName>
</protein>
<feature type="domain" description="Alanine racemase N-terminal" evidence="2">
    <location>
        <begin position="8"/>
        <end position="146"/>
    </location>
</feature>
<keyword evidence="1" id="KW-0663">Pyridoxal phosphate</keyword>
<reference evidence="3" key="1">
    <citation type="submission" date="2018-05" db="EMBL/GenBank/DDBJ databases">
        <authorList>
            <person name="Lanie J.A."/>
            <person name="Ng W.-L."/>
            <person name="Kazmierczak K.M."/>
            <person name="Andrzejewski T.M."/>
            <person name="Davidsen T.M."/>
            <person name="Wayne K.J."/>
            <person name="Tettelin H."/>
            <person name="Glass J.I."/>
            <person name="Rusch D."/>
            <person name="Podicherti R."/>
            <person name="Tsui H.-C.T."/>
            <person name="Winkler M.E."/>
        </authorList>
    </citation>
    <scope>NUCLEOTIDE SEQUENCE</scope>
</reference>
<gene>
    <name evidence="3" type="ORF">METZ01_LOCUS46472</name>
</gene>
<dbReference type="EMBL" id="UINC01002161">
    <property type="protein sequence ID" value="SUZ93618.1"/>
    <property type="molecule type" value="Genomic_DNA"/>
</dbReference>
<dbReference type="PANTHER" id="PTHR10146">
    <property type="entry name" value="PROLINE SYNTHETASE CO-TRANSCRIBED BACTERIAL HOMOLOG PROTEIN"/>
    <property type="match status" value="1"/>
</dbReference>
<dbReference type="InterPro" id="IPR011078">
    <property type="entry name" value="PyrdxlP_homeostasis"/>
</dbReference>